<evidence type="ECO:0000313" key="3">
    <source>
        <dbReference type="Proteomes" id="UP000007646"/>
    </source>
</evidence>
<keyword evidence="3" id="KW-1185">Reference proteome</keyword>
<accession>G3U3Q9</accession>
<protein>
    <submittedName>
        <fullName evidence="2">Uncharacterized protein</fullName>
    </submittedName>
</protein>
<evidence type="ECO:0000256" key="1">
    <source>
        <dbReference type="SAM" id="MobiDB-lite"/>
    </source>
</evidence>
<dbReference type="eggNOG" id="KOG1857">
    <property type="taxonomic scope" value="Eukaryota"/>
</dbReference>
<dbReference type="Proteomes" id="UP000007646">
    <property type="component" value="Unassembled WGS sequence"/>
</dbReference>
<organism evidence="2 3">
    <name type="scientific">Loxodonta africana</name>
    <name type="common">African elephant</name>
    <dbReference type="NCBI Taxonomy" id="9785"/>
    <lineage>
        <taxon>Eukaryota</taxon>
        <taxon>Metazoa</taxon>
        <taxon>Chordata</taxon>
        <taxon>Craniata</taxon>
        <taxon>Vertebrata</taxon>
        <taxon>Euteleostomi</taxon>
        <taxon>Mammalia</taxon>
        <taxon>Eutheria</taxon>
        <taxon>Afrotheria</taxon>
        <taxon>Proboscidea</taxon>
        <taxon>Elephantidae</taxon>
        <taxon>Loxodonta</taxon>
    </lineage>
</organism>
<reference evidence="2 3" key="1">
    <citation type="submission" date="2009-06" db="EMBL/GenBank/DDBJ databases">
        <title>The Genome Sequence of Loxodonta africana (African elephant).</title>
        <authorList>
            <person name="Di Palma F."/>
            <person name="Heiman D."/>
            <person name="Young S."/>
            <person name="Johnson J."/>
            <person name="Lander E.S."/>
            <person name="Lindblad-Toh K."/>
        </authorList>
    </citation>
    <scope>NUCLEOTIDE SEQUENCE [LARGE SCALE GENOMIC DNA]</scope>
    <source>
        <strain evidence="2 3">Isolate ISIS603380</strain>
    </source>
</reference>
<feature type="region of interest" description="Disordered" evidence="1">
    <location>
        <begin position="95"/>
        <end position="117"/>
    </location>
</feature>
<name>G3U3Q9_LOXAF</name>
<dbReference type="GeneTree" id="ENSGT00510000047850"/>
<dbReference type="STRING" id="9785.ENSLAFP00000022467"/>
<sequence length="117" mass="12983">SEQTIEVVRISCSAAASKDECSFFSELSSSSEEDDKEDSVWEPQKKVPRSRKQPVPKESKPKRMPRVKKHSPKISDGLEDVVVKEELNSSVAIADVNLEEGKNEPDTVQAPKTAKTK</sequence>
<dbReference type="InParanoid" id="G3U3Q9"/>
<dbReference type="HOGENOM" id="CLU_2202843_0_0_1"/>
<reference evidence="2" key="3">
    <citation type="submission" date="2025-09" db="UniProtKB">
        <authorList>
            <consortium name="Ensembl"/>
        </authorList>
    </citation>
    <scope>IDENTIFICATION</scope>
    <source>
        <strain evidence="2">Isolate ISIS603380</strain>
    </source>
</reference>
<feature type="region of interest" description="Disordered" evidence="1">
    <location>
        <begin position="26"/>
        <end position="81"/>
    </location>
</feature>
<reference evidence="2" key="2">
    <citation type="submission" date="2025-08" db="UniProtKB">
        <authorList>
            <consortium name="Ensembl"/>
        </authorList>
    </citation>
    <scope>IDENTIFICATION</scope>
    <source>
        <strain evidence="2">Isolate ISIS603380</strain>
    </source>
</reference>
<feature type="compositionally biased region" description="Basic residues" evidence="1">
    <location>
        <begin position="62"/>
        <end position="72"/>
    </location>
</feature>
<dbReference type="Ensembl" id="ENSLAFT00000033969.1">
    <property type="protein sequence ID" value="ENSLAFP00000022467.1"/>
    <property type="gene ID" value="ENSLAFG00000026927.1"/>
</dbReference>
<evidence type="ECO:0000313" key="2">
    <source>
        <dbReference type="Ensembl" id="ENSLAFP00000022467.1"/>
    </source>
</evidence>
<proteinExistence type="predicted"/>
<dbReference type="AlphaFoldDB" id="G3U3Q9"/>